<feature type="compositionally biased region" description="Basic and acidic residues" evidence="1">
    <location>
        <begin position="73"/>
        <end position="82"/>
    </location>
</feature>
<feature type="compositionally biased region" description="Basic and acidic residues" evidence="1">
    <location>
        <begin position="128"/>
        <end position="144"/>
    </location>
</feature>
<feature type="compositionally biased region" description="Basic and acidic residues" evidence="1">
    <location>
        <begin position="192"/>
        <end position="203"/>
    </location>
</feature>
<dbReference type="OrthoDB" id="5428722at2759"/>
<reference evidence="2 3" key="1">
    <citation type="journal article" date="2013" name="PLoS Genet.">
        <title>The genome and development-dependent transcriptomes of Pyronema confluens: a window into fungal evolution.</title>
        <authorList>
            <person name="Traeger S."/>
            <person name="Altegoer F."/>
            <person name="Freitag M."/>
            <person name="Gabaldon T."/>
            <person name="Kempken F."/>
            <person name="Kumar A."/>
            <person name="Marcet-Houben M."/>
            <person name="Poggeler S."/>
            <person name="Stajich J.E."/>
            <person name="Nowrousian M."/>
        </authorList>
    </citation>
    <scope>NUCLEOTIDE SEQUENCE [LARGE SCALE GENOMIC DNA]</scope>
    <source>
        <strain evidence="3">CBS 100304</strain>
        <tissue evidence="2">Vegetative mycelium</tissue>
    </source>
</reference>
<sequence>MLPALRRTLASKAPLNPFAPAAQQAATRTYFANSGYGDPEETGYGVSTGMPSRETTQLEHPGAPPVAEGRGSGVHESRDTRDAPNTGGMPMGNKMSASDRSTPGSGSSGSSGFGGPAGSGSTGIPKGMGKEKEGMSKEKTKDDGGMGEGKTQKGHPTMNSGREKAGDGEQSVEQHNKDFEKGFGHGAQGKDQNVEKGYWKGETQDGANMNP</sequence>
<dbReference type="AlphaFoldDB" id="U4L7M0"/>
<evidence type="ECO:0000313" key="3">
    <source>
        <dbReference type="Proteomes" id="UP000018144"/>
    </source>
</evidence>
<accession>U4L7M0</accession>
<organism evidence="2 3">
    <name type="scientific">Pyronema omphalodes (strain CBS 100304)</name>
    <name type="common">Pyronema confluens</name>
    <dbReference type="NCBI Taxonomy" id="1076935"/>
    <lineage>
        <taxon>Eukaryota</taxon>
        <taxon>Fungi</taxon>
        <taxon>Dikarya</taxon>
        <taxon>Ascomycota</taxon>
        <taxon>Pezizomycotina</taxon>
        <taxon>Pezizomycetes</taxon>
        <taxon>Pezizales</taxon>
        <taxon>Pyronemataceae</taxon>
        <taxon>Pyronema</taxon>
    </lineage>
</organism>
<feature type="compositionally biased region" description="Basic and acidic residues" evidence="1">
    <location>
        <begin position="161"/>
        <end position="183"/>
    </location>
</feature>
<feature type="compositionally biased region" description="Low complexity" evidence="1">
    <location>
        <begin position="96"/>
        <end position="105"/>
    </location>
</feature>
<feature type="region of interest" description="Disordered" evidence="1">
    <location>
        <begin position="32"/>
        <end position="211"/>
    </location>
</feature>
<gene>
    <name evidence="2" type="ORF">PCON_12218</name>
</gene>
<keyword evidence="3" id="KW-1185">Reference proteome</keyword>
<evidence type="ECO:0000256" key="1">
    <source>
        <dbReference type="SAM" id="MobiDB-lite"/>
    </source>
</evidence>
<protein>
    <submittedName>
        <fullName evidence="2">Uncharacterized protein</fullName>
    </submittedName>
</protein>
<evidence type="ECO:0000313" key="2">
    <source>
        <dbReference type="EMBL" id="CCX12624.1"/>
    </source>
</evidence>
<dbReference type="OMA" id="MNSGREK"/>
<name>U4L7M0_PYROM</name>
<dbReference type="EMBL" id="HF935721">
    <property type="protein sequence ID" value="CCX12624.1"/>
    <property type="molecule type" value="Genomic_DNA"/>
</dbReference>
<feature type="compositionally biased region" description="Gly residues" evidence="1">
    <location>
        <begin position="106"/>
        <end position="121"/>
    </location>
</feature>
<dbReference type="Proteomes" id="UP000018144">
    <property type="component" value="Unassembled WGS sequence"/>
</dbReference>
<proteinExistence type="predicted"/>